<organism evidence="3">
    <name type="scientific">marine sediment metagenome</name>
    <dbReference type="NCBI Taxonomy" id="412755"/>
    <lineage>
        <taxon>unclassified sequences</taxon>
        <taxon>metagenomes</taxon>
        <taxon>ecological metagenomes</taxon>
    </lineage>
</organism>
<dbReference type="PANTHER" id="PTHR30160">
    <property type="entry name" value="TETRAACYLDISACCHARIDE 4'-KINASE-RELATED"/>
    <property type="match status" value="1"/>
</dbReference>
<dbReference type="Gene3D" id="3.40.50.2000">
    <property type="entry name" value="Glycogen Phosphorylase B"/>
    <property type="match status" value="2"/>
</dbReference>
<keyword evidence="2" id="KW-0808">Transferase</keyword>
<dbReference type="GO" id="GO:0008713">
    <property type="term" value="F:ADP-heptose-lipopolysaccharide heptosyltransferase activity"/>
    <property type="evidence" value="ECO:0007669"/>
    <property type="project" value="TreeGrafter"/>
</dbReference>
<dbReference type="GO" id="GO:0005829">
    <property type="term" value="C:cytosol"/>
    <property type="evidence" value="ECO:0007669"/>
    <property type="project" value="TreeGrafter"/>
</dbReference>
<dbReference type="AlphaFoldDB" id="A0A0F9PGP4"/>
<dbReference type="FunFam" id="3.40.50.2000:FF:000023">
    <property type="entry name" value="ADP-heptose--LPS heptosyltransferase II"/>
    <property type="match status" value="1"/>
</dbReference>
<evidence type="ECO:0000256" key="1">
    <source>
        <dbReference type="ARBA" id="ARBA00022676"/>
    </source>
</evidence>
<comment type="caution">
    <text evidence="3">The sequence shown here is derived from an EMBL/GenBank/DDBJ whole genome shotgun (WGS) entry which is preliminary data.</text>
</comment>
<proteinExistence type="predicted"/>
<dbReference type="SUPFAM" id="SSF53756">
    <property type="entry name" value="UDP-Glycosyltransferase/glycogen phosphorylase"/>
    <property type="match status" value="1"/>
</dbReference>
<dbReference type="PANTHER" id="PTHR30160:SF21">
    <property type="entry name" value="LIPOPOLYSACCHARIDE CORE HEPTOSYLTRANSFERASE OPSX"/>
    <property type="match status" value="1"/>
</dbReference>
<evidence type="ECO:0000256" key="2">
    <source>
        <dbReference type="ARBA" id="ARBA00022679"/>
    </source>
</evidence>
<protein>
    <submittedName>
        <fullName evidence="3">Uncharacterized protein</fullName>
    </submittedName>
</protein>
<dbReference type="CDD" id="cd03789">
    <property type="entry name" value="GT9_LPS_heptosyltransferase"/>
    <property type="match status" value="1"/>
</dbReference>
<dbReference type="EMBL" id="LAZR01002949">
    <property type="protein sequence ID" value="KKN23672.1"/>
    <property type="molecule type" value="Genomic_DNA"/>
</dbReference>
<dbReference type="GO" id="GO:0009244">
    <property type="term" value="P:lipopolysaccharide core region biosynthetic process"/>
    <property type="evidence" value="ECO:0007669"/>
    <property type="project" value="TreeGrafter"/>
</dbReference>
<accession>A0A0F9PGP4</accession>
<sequence>MKSVCILRLSAIGDVTHVVPVVLSLQHQCPGVRITWVIGKIESRLVGDLPGVEFIVFDKKKGWRGYAELQRTLRRQRFDALLHMQVAFRANLASACIRANIRVGYDKARSKDLHGLFINRRIPAANRQHVRDCLASFMTPLGLESAPARWVIPVSDADRSFASTHLREDRKNLIISPCASHVLRNWSVERYAQLADYAASHHGMNVILVGSPAAFETDFCNAISDQMLQPVTNICGKDTLKQLTALMAAADLVVAPDTGPAHIASAMGTDVLGLYAASNPDRSGPYNSLPWCINHYDEALEIHTGKSVASARWGAKAEFEGAMDLIEVDEVCAKLDAWVAQRTGELSNV</sequence>
<keyword evidence="1" id="KW-0328">Glycosyltransferase</keyword>
<reference evidence="3" key="1">
    <citation type="journal article" date="2015" name="Nature">
        <title>Complex archaea that bridge the gap between prokaryotes and eukaryotes.</title>
        <authorList>
            <person name="Spang A."/>
            <person name="Saw J.H."/>
            <person name="Jorgensen S.L."/>
            <person name="Zaremba-Niedzwiedzka K."/>
            <person name="Martijn J."/>
            <person name="Lind A.E."/>
            <person name="van Eijk R."/>
            <person name="Schleper C."/>
            <person name="Guy L."/>
            <person name="Ettema T.J."/>
        </authorList>
    </citation>
    <scope>NUCLEOTIDE SEQUENCE</scope>
</reference>
<name>A0A0F9PGP4_9ZZZZ</name>
<dbReference type="InterPro" id="IPR051199">
    <property type="entry name" value="LPS_LOS_Heptosyltrfase"/>
</dbReference>
<gene>
    <name evidence="3" type="ORF">LCGC14_0902620</name>
</gene>
<evidence type="ECO:0000313" key="3">
    <source>
        <dbReference type="EMBL" id="KKN23672.1"/>
    </source>
</evidence>
<dbReference type="Pfam" id="PF01075">
    <property type="entry name" value="Glyco_transf_9"/>
    <property type="match status" value="1"/>
</dbReference>
<dbReference type="InterPro" id="IPR002201">
    <property type="entry name" value="Glyco_trans_9"/>
</dbReference>